<dbReference type="Pfam" id="PF13175">
    <property type="entry name" value="AAA_15"/>
    <property type="match status" value="1"/>
</dbReference>
<comment type="similarity">
    <text evidence="1">Belongs to the SMC family. SbcC subfamily.</text>
</comment>
<keyword evidence="4" id="KW-0175">Coiled coil</keyword>
<feature type="domain" description="Endonuclease GajA/Old nuclease/RecF-like AAA" evidence="5">
    <location>
        <begin position="3"/>
        <end position="358"/>
    </location>
</feature>
<dbReference type="InterPro" id="IPR027417">
    <property type="entry name" value="P-loop_NTPase"/>
</dbReference>
<keyword evidence="7" id="KW-1185">Reference proteome</keyword>
<dbReference type="Gene3D" id="3.40.50.300">
    <property type="entry name" value="P-loop containing nucleotide triphosphate hydrolases"/>
    <property type="match status" value="1"/>
</dbReference>
<evidence type="ECO:0000256" key="1">
    <source>
        <dbReference type="ARBA" id="ARBA00006930"/>
    </source>
</evidence>
<evidence type="ECO:0000256" key="3">
    <source>
        <dbReference type="ARBA" id="ARBA00013368"/>
    </source>
</evidence>
<sequence length="483" mass="55178">MGYIKKIRLENFQSHKDTEITFDEGLTVILGPTDQGKSAIIRALKWVLYNEPRGTDFISVGSNFCRVSVEMDDGTVIIRERGNNKNRYILRKDGKEQIFEGFGNTVPLEIVRAHRIPKIYLDRDSSAAVNLAEQLEGPFLISENAGIRAKALGRLIGIHIIDAAQRSTIRDLAEAEQRSKAVANELEEIKTKLREYEDLPLIEKKIHSLRDILGILKEKNHLYKKLTGIREQLLSSDSEIRVLSETLKKLESVSDAENALEKIEYAVKVRIYLVDCRTRLQNVEREMEKEKRNIEKTASLKEAVLCHQQASALFADLVKLKFWREKLAEVDAEISAIEKIFSKTKDLPQAVKLISELEMLYMKLAELNRIKERENRVKSQINLINREIQRYKYTGEVDSYLDEISQLHLRLSSLKSLKQSLKDVESVISRGQTYLDQVYKELASLASSYAALLRRLSKCPTCMNPIDDTRAEKIAAEILKSGG</sequence>
<evidence type="ECO:0000259" key="5">
    <source>
        <dbReference type="Pfam" id="PF13175"/>
    </source>
</evidence>
<dbReference type="RefSeq" id="WP_013276009.1">
    <property type="nucleotide sequence ID" value="NC_014377.1"/>
</dbReference>
<evidence type="ECO:0000313" key="6">
    <source>
        <dbReference type="EMBL" id="ADL07970.1"/>
    </source>
</evidence>
<protein>
    <recommendedName>
        <fullName evidence="3">Nuclease SbcCD subunit C</fullName>
    </recommendedName>
</protein>
<dbReference type="EMBL" id="CP002131">
    <property type="protein sequence ID" value="ADL07970.1"/>
    <property type="molecule type" value="Genomic_DNA"/>
</dbReference>
<dbReference type="HOGENOM" id="CLU_564643_0_0_9"/>
<dbReference type="SUPFAM" id="SSF52540">
    <property type="entry name" value="P-loop containing nucleoside triphosphate hydrolases"/>
    <property type="match status" value="1"/>
</dbReference>
<evidence type="ECO:0000313" key="7">
    <source>
        <dbReference type="Proteomes" id="UP000000272"/>
    </source>
</evidence>
<dbReference type="PANTHER" id="PTHR32114">
    <property type="entry name" value="ABC TRANSPORTER ABCH.3"/>
    <property type="match status" value="1"/>
</dbReference>
<dbReference type="PANTHER" id="PTHR32114:SF2">
    <property type="entry name" value="ABC TRANSPORTER ABCH.3"/>
    <property type="match status" value="1"/>
</dbReference>
<dbReference type="AlphaFoldDB" id="D9S3J3"/>
<dbReference type="OrthoDB" id="267455at2"/>
<feature type="coiled-coil region" evidence="4">
    <location>
        <begin position="273"/>
        <end position="300"/>
    </location>
</feature>
<comment type="subunit">
    <text evidence="2">Heterodimer of SbcC and SbcD.</text>
</comment>
<dbReference type="InterPro" id="IPR041685">
    <property type="entry name" value="AAA_GajA/Old/RecF-like"/>
</dbReference>
<dbReference type="eggNOG" id="COG1196">
    <property type="taxonomic scope" value="Bacteria"/>
</dbReference>
<dbReference type="Proteomes" id="UP000000272">
    <property type="component" value="Chromosome"/>
</dbReference>
<dbReference type="KEGG" id="toc:Toce_1213"/>
<gene>
    <name evidence="6" type="ordered locus">Toce_1213</name>
</gene>
<name>D9S3J3_THEOJ</name>
<accession>D9S3J3</accession>
<proteinExistence type="inferred from homology"/>
<organism evidence="6 7">
    <name type="scientific">Thermosediminibacter oceani (strain ATCC BAA-1034 / DSM 16646 / JW/IW-1228P)</name>
    <dbReference type="NCBI Taxonomy" id="555079"/>
    <lineage>
        <taxon>Bacteria</taxon>
        <taxon>Bacillati</taxon>
        <taxon>Bacillota</taxon>
        <taxon>Clostridia</taxon>
        <taxon>Thermosediminibacterales</taxon>
        <taxon>Thermosediminibacteraceae</taxon>
        <taxon>Thermosediminibacter</taxon>
    </lineage>
</organism>
<dbReference type="STRING" id="555079.Toce_1213"/>
<evidence type="ECO:0000256" key="2">
    <source>
        <dbReference type="ARBA" id="ARBA00011322"/>
    </source>
</evidence>
<reference evidence="6 7" key="1">
    <citation type="journal article" date="2010" name="Stand. Genomic Sci.">
        <title>Complete genome sequence of Thermosediminibacter oceani type strain (JW/IW-1228P).</title>
        <authorList>
            <person name="Pitluck S."/>
            <person name="Yasawong M."/>
            <person name="Munk C."/>
            <person name="Nolan M."/>
            <person name="Lapidus A."/>
            <person name="Lucas S."/>
            <person name="Glavina Del Rio T."/>
            <person name="Tice H."/>
            <person name="Cheng J.F."/>
            <person name="Bruce D."/>
            <person name="Detter C."/>
            <person name="Tapia R."/>
            <person name="Han C."/>
            <person name="Goodwin L."/>
            <person name="Liolios K."/>
            <person name="Ivanova N."/>
            <person name="Mavromatis K."/>
            <person name="Mikhailova N."/>
            <person name="Pati A."/>
            <person name="Chen A."/>
            <person name="Palaniappan K."/>
            <person name="Land M."/>
            <person name="Hauser L."/>
            <person name="Chang Y.J."/>
            <person name="Jeffries C.D."/>
            <person name="Rohde M."/>
            <person name="Spring S."/>
            <person name="Sikorski J."/>
            <person name="Goker M."/>
            <person name="Woyke T."/>
            <person name="Bristow J."/>
            <person name="Eisen J.A."/>
            <person name="Markowitz V."/>
            <person name="Hugenholtz P."/>
            <person name="Kyrpides N.C."/>
            <person name="Klenk H.P."/>
        </authorList>
    </citation>
    <scope>NUCLEOTIDE SEQUENCE [LARGE SCALE GENOMIC DNA]</scope>
    <source>
        <strain evidence="7">ATCC BAA-1034 / DSM 16646 / JW/IW-1228P</strain>
    </source>
</reference>
<feature type="coiled-coil region" evidence="4">
    <location>
        <begin position="172"/>
        <end position="199"/>
    </location>
</feature>
<evidence type="ECO:0000256" key="4">
    <source>
        <dbReference type="SAM" id="Coils"/>
    </source>
</evidence>